<reference evidence="3 4" key="1">
    <citation type="submission" date="2018-07" db="EMBL/GenBank/DDBJ databases">
        <title>Identification of spontaneous genetic mutation associated with occurrence of a yellow conidial color mutant of Aspergillus flavus.</title>
        <authorList>
            <person name="Chang P.-K."/>
            <person name="Mack B.M."/>
            <person name="Scharfenstein L."/>
            <person name="Gilbert M.K."/>
        </authorList>
    </citation>
    <scope>NUCLEOTIDE SEQUENCE [LARGE SCALE GENOMIC DNA]</scope>
    <source>
        <strain evidence="3 4">CA14</strain>
    </source>
</reference>
<evidence type="ECO:0000256" key="1">
    <source>
        <dbReference type="SAM" id="MobiDB-lite"/>
    </source>
</evidence>
<accession>A0A3M7KAK3</accession>
<dbReference type="Proteomes" id="UP000275480">
    <property type="component" value="Unassembled WGS sequence"/>
</dbReference>
<dbReference type="EMBL" id="QQZZ01000032">
    <property type="protein sequence ID" value="RMZ46780.1"/>
    <property type="molecule type" value="Genomic_DNA"/>
</dbReference>
<dbReference type="VEuPathDB" id="FungiDB:F9C07_2232275"/>
<dbReference type="AlphaFoldDB" id="A0A3M7KAK3"/>
<organism evidence="2">
    <name type="scientific">Aspergillus flavus</name>
    <dbReference type="NCBI Taxonomy" id="5059"/>
    <lineage>
        <taxon>Eukaryota</taxon>
        <taxon>Fungi</taxon>
        <taxon>Dikarya</taxon>
        <taxon>Ascomycota</taxon>
        <taxon>Pezizomycotina</taxon>
        <taxon>Eurotiomycetes</taxon>
        <taxon>Eurotiomycetidae</taxon>
        <taxon>Eurotiales</taxon>
        <taxon>Aspergillaceae</taxon>
        <taxon>Aspergillus</taxon>
        <taxon>Aspergillus subgen. Circumdati</taxon>
    </lineage>
</organism>
<dbReference type="Proteomes" id="UP000325434">
    <property type="component" value="Unassembled WGS sequence"/>
</dbReference>
<protein>
    <submittedName>
        <fullName evidence="2">Uncharacterized protein</fullName>
    </submittedName>
</protein>
<gene>
    <name evidence="2" type="ORF">BDV35DRAFT_389227</name>
    <name evidence="3" type="ORF">CA14_001934</name>
</gene>
<proteinExistence type="predicted"/>
<evidence type="ECO:0000313" key="3">
    <source>
        <dbReference type="EMBL" id="RMZ46780.1"/>
    </source>
</evidence>
<sequence length="214" mass="24357">MLLVGANSFSGQSVCFIEHAAGDLKGQRLSVFWNKYIIYYRNHVGRLPTKPATQPTESLNPRKSRNYERKYQNSPRYWAITCNIIIGGIFFNEGNPGGPGSTSDKTGHQPRPPPPECHQASCKNQSSSSKSSVPWDSRARRRTSELKELKTAPRNIVKAFVERDQDVKLLRERSESLQALSGVELQREQWYPIKLDAARKTDVFDDLEKEKSDF</sequence>
<dbReference type="EMBL" id="ML734565">
    <property type="protein sequence ID" value="KAB8250494.1"/>
    <property type="molecule type" value="Genomic_DNA"/>
</dbReference>
<name>A0A3M7KAK3_ASPFL</name>
<reference evidence="2" key="2">
    <citation type="submission" date="2019-04" db="EMBL/GenBank/DDBJ databases">
        <title>Friends and foes A comparative genomics study of 23 Aspergillus species from section Flavi.</title>
        <authorList>
            <consortium name="DOE Joint Genome Institute"/>
            <person name="Kjaerbolling I."/>
            <person name="Vesth T."/>
            <person name="Frisvad J.C."/>
            <person name="Nybo J.L."/>
            <person name="Theobald S."/>
            <person name="Kildgaard S."/>
            <person name="Isbrandt T."/>
            <person name="Kuo A."/>
            <person name="Sato A."/>
            <person name="Lyhne E.K."/>
            <person name="Kogle M.E."/>
            <person name="Wiebenga A."/>
            <person name="Kun R.S."/>
            <person name="Lubbers R.J."/>
            <person name="Makela M.R."/>
            <person name="Barry K."/>
            <person name="Chovatia M."/>
            <person name="Clum A."/>
            <person name="Daum C."/>
            <person name="Haridas S."/>
            <person name="He G."/>
            <person name="LaButti K."/>
            <person name="Lipzen A."/>
            <person name="Mondo S."/>
            <person name="Riley R."/>
            <person name="Salamov A."/>
            <person name="Simmons B.A."/>
            <person name="Magnuson J.K."/>
            <person name="Henrissat B."/>
            <person name="Mortensen U.H."/>
            <person name="Larsen T.O."/>
            <person name="Devries R.P."/>
            <person name="Grigoriev I.V."/>
            <person name="Machida M."/>
            <person name="Baker S.E."/>
            <person name="Andersen M.R."/>
        </authorList>
    </citation>
    <scope>NUCLEOTIDE SEQUENCE [LARGE SCALE GENOMIC DNA]</scope>
    <source>
        <strain evidence="2">CBS 121.62</strain>
    </source>
</reference>
<feature type="region of interest" description="Disordered" evidence="1">
    <location>
        <begin position="95"/>
        <end position="147"/>
    </location>
</feature>
<evidence type="ECO:0000313" key="2">
    <source>
        <dbReference type="EMBL" id="KAB8250494.1"/>
    </source>
</evidence>
<evidence type="ECO:0000313" key="4">
    <source>
        <dbReference type="Proteomes" id="UP000275480"/>
    </source>
</evidence>